<evidence type="ECO:0000313" key="9">
    <source>
        <dbReference type="EMBL" id="PJZ86531.1"/>
    </source>
</evidence>
<dbReference type="EC" id="2.3.3.13" evidence="2"/>
<sequence>MKPNQIKIQDVTLRDGNQALRKPWTLEEKIEVFDLLVELNVDGIEVGFPSSNETEFVASKTLAKRAPVGKPIAGLSRANEAEISKTWEAIQYANKPRMHIVYPVSDFSIRNVLKISETEVIQKIHKSVTFARSIVGPEVEIQFSGEHFGDAIENFSFTKEAFLSAIAAGANIINLPNTVERYRPMVFVNMVKEMKNFIGNRAKVSVHTHNDLGMATATSVECVYVGAEQIEVALNGLGERAGNTNLYETCIALHQNGENLGINFQRIYPTAKRIAEMTGIPIGEKTPIIGEDIFSHRSGIHQDGVAKTIKQSKGAYRTFSPEFVGRNDGETISFTNQSGHSAIQFLLENRGIVVPQSEIHQLFETAKSISSKENNREITEAELVDLATRLVASL</sequence>
<evidence type="ECO:0000256" key="5">
    <source>
        <dbReference type="ARBA" id="ARBA00023211"/>
    </source>
</evidence>
<evidence type="ECO:0000313" key="10">
    <source>
        <dbReference type="Proteomes" id="UP000232145"/>
    </source>
</evidence>
<dbReference type="PROSITE" id="PS00815">
    <property type="entry name" value="AIPM_HOMOCIT_SYNTH_1"/>
    <property type="match status" value="1"/>
</dbReference>
<dbReference type="InterPro" id="IPR000891">
    <property type="entry name" value="PYR_CT"/>
</dbReference>
<keyword evidence="4 7" id="KW-0808">Transferase</keyword>
<dbReference type="GO" id="GO:0009098">
    <property type="term" value="P:L-leucine biosynthetic process"/>
    <property type="evidence" value="ECO:0007669"/>
    <property type="project" value="TreeGrafter"/>
</dbReference>
<dbReference type="PROSITE" id="PS50991">
    <property type="entry name" value="PYR_CT"/>
    <property type="match status" value="1"/>
</dbReference>
<keyword evidence="5" id="KW-0464">Manganese</keyword>
<feature type="domain" description="Pyruvate carboxyltransferase" evidence="8">
    <location>
        <begin position="6"/>
        <end position="268"/>
    </location>
</feature>
<dbReference type="GO" id="GO:0003852">
    <property type="term" value="F:2-isopropylmalate synthase activity"/>
    <property type="evidence" value="ECO:0007669"/>
    <property type="project" value="UniProtKB-EC"/>
</dbReference>
<dbReference type="Proteomes" id="UP000232145">
    <property type="component" value="Unassembled WGS sequence"/>
</dbReference>
<dbReference type="EMBL" id="NPDX01000001">
    <property type="protein sequence ID" value="PJZ86531.1"/>
    <property type="molecule type" value="Genomic_DNA"/>
</dbReference>
<evidence type="ECO:0000256" key="3">
    <source>
        <dbReference type="ARBA" id="ARBA00022605"/>
    </source>
</evidence>
<evidence type="ECO:0000256" key="7">
    <source>
        <dbReference type="RuleBase" id="RU003523"/>
    </source>
</evidence>
<dbReference type="RefSeq" id="WP_100743408.1">
    <property type="nucleotide sequence ID" value="NZ_NPDW01000001.1"/>
</dbReference>
<keyword evidence="10" id="KW-1185">Reference proteome</keyword>
<proteinExistence type="inferred from homology"/>
<comment type="pathway">
    <text evidence="1">Amino-acid biosynthesis; L-leucine biosynthesis; L-leucine from 3-methyl-2-oxobutanoate: step 1/4.</text>
</comment>
<keyword evidence="6" id="KW-0100">Branched-chain amino acid biosynthesis</keyword>
<dbReference type="PROSITE" id="PS00816">
    <property type="entry name" value="AIPM_HOMOCIT_SYNTH_2"/>
    <property type="match status" value="1"/>
</dbReference>
<dbReference type="Pfam" id="PF00682">
    <property type="entry name" value="HMGL-like"/>
    <property type="match status" value="1"/>
</dbReference>
<organism evidence="9 10">
    <name type="scientific">Leptospira harrisiae</name>
    <dbReference type="NCBI Taxonomy" id="2023189"/>
    <lineage>
        <taxon>Bacteria</taxon>
        <taxon>Pseudomonadati</taxon>
        <taxon>Spirochaetota</taxon>
        <taxon>Spirochaetia</taxon>
        <taxon>Leptospirales</taxon>
        <taxon>Leptospiraceae</taxon>
        <taxon>Leptospira</taxon>
    </lineage>
</organism>
<gene>
    <name evidence="9" type="ORF">CH364_04430</name>
</gene>
<evidence type="ECO:0000256" key="4">
    <source>
        <dbReference type="ARBA" id="ARBA00022679"/>
    </source>
</evidence>
<dbReference type="PANTHER" id="PTHR10277">
    <property type="entry name" value="HOMOCITRATE SYNTHASE-RELATED"/>
    <property type="match status" value="1"/>
</dbReference>
<name>A0A2N0AQS7_9LEPT</name>
<dbReference type="InterPro" id="IPR050073">
    <property type="entry name" value="2-IPM_HCS-like"/>
</dbReference>
<evidence type="ECO:0000259" key="8">
    <source>
        <dbReference type="PROSITE" id="PS50991"/>
    </source>
</evidence>
<evidence type="ECO:0000256" key="6">
    <source>
        <dbReference type="ARBA" id="ARBA00023304"/>
    </source>
</evidence>
<dbReference type="NCBIfam" id="NF042434">
    <property type="entry name" value="IPMS_Lepto"/>
    <property type="match status" value="1"/>
</dbReference>
<reference evidence="9 10" key="1">
    <citation type="submission" date="2017-07" db="EMBL/GenBank/DDBJ databases">
        <title>Leptospira spp. isolated from tropical soils.</title>
        <authorList>
            <person name="Thibeaux R."/>
            <person name="Iraola G."/>
            <person name="Ferres I."/>
            <person name="Bierque E."/>
            <person name="Girault D."/>
            <person name="Soupe-Gilbert M.-E."/>
            <person name="Picardeau M."/>
            <person name="Goarant C."/>
        </authorList>
    </citation>
    <scope>NUCLEOTIDE SEQUENCE [LARGE SCALE GENOMIC DNA]</scope>
    <source>
        <strain evidence="9 10">FH2-B-A1</strain>
    </source>
</reference>
<dbReference type="InterPro" id="IPR054692">
    <property type="entry name" value="LeuA-like_post-cat"/>
</dbReference>
<dbReference type="InterPro" id="IPR013785">
    <property type="entry name" value="Aldolase_TIM"/>
</dbReference>
<comment type="caution">
    <text evidence="9">The sequence shown here is derived from an EMBL/GenBank/DDBJ whole genome shotgun (WGS) entry which is preliminary data.</text>
</comment>
<dbReference type="SUPFAM" id="SSF51569">
    <property type="entry name" value="Aldolase"/>
    <property type="match status" value="1"/>
</dbReference>
<comment type="similarity">
    <text evidence="7">Belongs to the alpha-IPM synthase/homocitrate synthase family.</text>
</comment>
<dbReference type="InterPro" id="IPR002034">
    <property type="entry name" value="AIPM/Hcit_synth_CS"/>
</dbReference>
<dbReference type="Gene3D" id="3.20.20.70">
    <property type="entry name" value="Aldolase class I"/>
    <property type="match status" value="1"/>
</dbReference>
<dbReference type="Pfam" id="PF22615">
    <property type="entry name" value="IPMS_D2"/>
    <property type="match status" value="1"/>
</dbReference>
<dbReference type="AlphaFoldDB" id="A0A2N0AQS7"/>
<keyword evidence="3" id="KW-0028">Amino-acid biosynthesis</keyword>
<dbReference type="PANTHER" id="PTHR10277:SF9">
    <property type="entry name" value="2-ISOPROPYLMALATE SYNTHASE 1, CHLOROPLASTIC-RELATED"/>
    <property type="match status" value="1"/>
</dbReference>
<dbReference type="OrthoDB" id="9804858at2"/>
<accession>A0A2N0AQS7</accession>
<evidence type="ECO:0000256" key="1">
    <source>
        <dbReference type="ARBA" id="ARBA00004689"/>
    </source>
</evidence>
<dbReference type="InterPro" id="IPR054901">
    <property type="entry name" value="IPMS_Lepto"/>
</dbReference>
<protein>
    <recommendedName>
        <fullName evidence="2">2-isopropylmalate synthase</fullName>
        <ecNumber evidence="2">2.3.3.13</ecNumber>
    </recommendedName>
</protein>
<evidence type="ECO:0000256" key="2">
    <source>
        <dbReference type="ARBA" id="ARBA00012973"/>
    </source>
</evidence>
<dbReference type="Gene3D" id="1.10.238.260">
    <property type="match status" value="1"/>
</dbReference>